<dbReference type="SMART" id="SM00387">
    <property type="entry name" value="HATPase_c"/>
    <property type="match status" value="1"/>
</dbReference>
<dbReference type="PANTHER" id="PTHR40448">
    <property type="entry name" value="TWO-COMPONENT SENSOR HISTIDINE KINASE"/>
    <property type="match status" value="1"/>
</dbReference>
<gene>
    <name evidence="3" type="ORF">PATL70BA_1711</name>
</gene>
<feature type="transmembrane region" description="Helical" evidence="1">
    <location>
        <begin position="177"/>
        <end position="200"/>
    </location>
</feature>
<dbReference type="OrthoDB" id="9792686at2"/>
<feature type="transmembrane region" description="Helical" evidence="1">
    <location>
        <begin position="84"/>
        <end position="108"/>
    </location>
</feature>
<evidence type="ECO:0000313" key="4">
    <source>
        <dbReference type="Proteomes" id="UP000279029"/>
    </source>
</evidence>
<dbReference type="GO" id="GO:0042802">
    <property type="term" value="F:identical protein binding"/>
    <property type="evidence" value="ECO:0007669"/>
    <property type="project" value="TreeGrafter"/>
</dbReference>
<dbReference type="InterPro" id="IPR036890">
    <property type="entry name" value="HATPase_C_sf"/>
</dbReference>
<accession>A0A3P7P277</accession>
<protein>
    <recommendedName>
        <fullName evidence="2">Histidine kinase/HSP90-like ATPase domain-containing protein</fullName>
    </recommendedName>
</protein>
<dbReference type="AlphaFoldDB" id="A0A3P7P277"/>
<proteinExistence type="predicted"/>
<dbReference type="PANTHER" id="PTHR40448:SF1">
    <property type="entry name" value="TWO-COMPONENT SENSOR HISTIDINE KINASE"/>
    <property type="match status" value="1"/>
</dbReference>
<feature type="domain" description="Histidine kinase/HSP90-like ATPase" evidence="2">
    <location>
        <begin position="315"/>
        <end position="424"/>
    </location>
</feature>
<dbReference type="SUPFAM" id="SSF55874">
    <property type="entry name" value="ATPase domain of HSP90 chaperone/DNA topoisomerase II/histidine kinase"/>
    <property type="match status" value="1"/>
</dbReference>
<keyword evidence="1" id="KW-1133">Transmembrane helix</keyword>
<keyword evidence="1" id="KW-0472">Membrane</keyword>
<evidence type="ECO:0000259" key="2">
    <source>
        <dbReference type="SMART" id="SM00387"/>
    </source>
</evidence>
<feature type="transmembrane region" description="Helical" evidence="1">
    <location>
        <begin position="120"/>
        <end position="140"/>
    </location>
</feature>
<keyword evidence="4" id="KW-1185">Reference proteome</keyword>
<name>A0A3P7P277_9FIRM</name>
<dbReference type="Gene3D" id="3.30.565.10">
    <property type="entry name" value="Histidine kinase-like ATPase, C-terminal domain"/>
    <property type="match status" value="1"/>
</dbReference>
<organism evidence="3 4">
    <name type="scientific">Petrocella atlantisensis</name>
    <dbReference type="NCBI Taxonomy" id="2173034"/>
    <lineage>
        <taxon>Bacteria</taxon>
        <taxon>Bacillati</taxon>
        <taxon>Bacillota</taxon>
        <taxon>Clostridia</taxon>
        <taxon>Lachnospirales</taxon>
        <taxon>Vallitaleaceae</taxon>
        <taxon>Petrocella</taxon>
    </lineage>
</organism>
<evidence type="ECO:0000256" key="1">
    <source>
        <dbReference type="SAM" id="Phobius"/>
    </source>
</evidence>
<dbReference type="Pfam" id="PF02518">
    <property type="entry name" value="HATPase_c"/>
    <property type="match status" value="1"/>
</dbReference>
<feature type="transmembrane region" description="Helical" evidence="1">
    <location>
        <begin position="152"/>
        <end position="171"/>
    </location>
</feature>
<feature type="transmembrane region" description="Helical" evidence="1">
    <location>
        <begin position="6"/>
        <end position="25"/>
    </location>
</feature>
<feature type="transmembrane region" description="Helical" evidence="1">
    <location>
        <begin position="60"/>
        <end position="77"/>
    </location>
</feature>
<feature type="transmembrane region" description="Helical" evidence="1">
    <location>
        <begin position="37"/>
        <end position="54"/>
    </location>
</feature>
<reference evidence="3 4" key="1">
    <citation type="submission" date="2018-09" db="EMBL/GenBank/DDBJ databases">
        <authorList>
            <person name="Postec A."/>
        </authorList>
    </citation>
    <scope>NUCLEOTIDE SEQUENCE [LARGE SCALE GENOMIC DNA]</scope>
    <source>
        <strain evidence="3">70B-A</strain>
    </source>
</reference>
<dbReference type="EMBL" id="LR130778">
    <property type="protein sequence ID" value="VDN47600.1"/>
    <property type="molecule type" value="Genomic_DNA"/>
</dbReference>
<dbReference type="Proteomes" id="UP000279029">
    <property type="component" value="Chromosome"/>
</dbReference>
<dbReference type="RefSeq" id="WP_125136882.1">
    <property type="nucleotide sequence ID" value="NZ_LR130778.1"/>
</dbReference>
<sequence>MTFAQSILFSVLDLIEYFIVVLALLRTSKTKPIYFKIGMILAAGITSGLFSHYIGNERAFVINVIMVILFINILFDVKPLLSLYVYVIATILLLLIQLTSLVIGQLFIMDMAYSFKSGLVGHSLTVLLLIPVYKFLPIHILMNERLIKNRTFSMIAINIFMLSVGSLIFWYTNSDVFLINAFSFASIFLLIMVVNLLLFTRSMKSYNEQKELETYEKYMLVIEELMGEIRARQHEYDNHIQCIQMMLNSEENTQKKIEEMSAYVEDVDMGKDLGNLAKLDSKLLAGFIYSKKKVIESHDLLMDIDINNYLMKTKLKPFMVIEIIGTLLDNAMEATATGGRIKLGLYKEEGMNIIEVVNDHPYLKSDQINKMFDKGFSTKSDDRRHRGYGLYNLAKIVKKNGGHYSVENMMVNQDNQVCIRVHVL</sequence>
<keyword evidence="1" id="KW-0812">Transmembrane</keyword>
<dbReference type="InterPro" id="IPR003594">
    <property type="entry name" value="HATPase_dom"/>
</dbReference>
<dbReference type="KEGG" id="cbar:PATL70BA_1711"/>
<evidence type="ECO:0000313" key="3">
    <source>
        <dbReference type="EMBL" id="VDN47600.1"/>
    </source>
</evidence>